<dbReference type="AlphaFoldDB" id="A0A6A6NSI5"/>
<protein>
    <submittedName>
        <fullName evidence="2">Uncharacterized protein</fullName>
    </submittedName>
</protein>
<sequence length="487" mass="54898">MSTNPAFLRFWLQENCRDALLDLVDKEDLPNLRLVCHDFASRAAPRLFTDLTVSFKSSSFGKPAKMKALERFGHHVKTFKFHMPHSPETFLPPLLDPMTGEERTFHYVPQVYKPATLIGKVKEPKYGSWEMTELLINQYPPLFHAATNVPSFIQALSAMPNMAHLKICCPGQDPVQRFRRSIVDYALISLRIAVERSPLDALKTLSLLPIHPAGPLYLQPVLGFGATPRSVKRWSQIRHLVVHMESFPYGDASHTEHLRVLHAYLRTFAPTLTRLFFRWKGEKGPCPFTLDLEPVLLPSPPPIPTASAGSSNPSKERSATRVHLPAASPASAPPPRNAFRLRPLRMPKLKYTELENAAMDSTQVSAFITRHRRLLSEFNFEDVALRSGDWDSALAPLTNIAGSDAWRAAQEEVMDVPLVLSPVGLEPRVVGSLLEEQSKDVGRSGVTLSRWLGRGRTGEVARKAKEQFWGCEEHMRKLLRNSVFPWR</sequence>
<evidence type="ECO:0000256" key="1">
    <source>
        <dbReference type="SAM" id="MobiDB-lite"/>
    </source>
</evidence>
<gene>
    <name evidence="2" type="ORF">BDY21DRAFT_290825</name>
</gene>
<dbReference type="Proteomes" id="UP000799766">
    <property type="component" value="Unassembled WGS sequence"/>
</dbReference>
<feature type="region of interest" description="Disordered" evidence="1">
    <location>
        <begin position="301"/>
        <end position="339"/>
    </location>
</feature>
<proteinExistence type="predicted"/>
<dbReference type="OrthoDB" id="5327538at2759"/>
<organism evidence="2 3">
    <name type="scientific">Lineolata rhizophorae</name>
    <dbReference type="NCBI Taxonomy" id="578093"/>
    <lineage>
        <taxon>Eukaryota</taxon>
        <taxon>Fungi</taxon>
        <taxon>Dikarya</taxon>
        <taxon>Ascomycota</taxon>
        <taxon>Pezizomycotina</taxon>
        <taxon>Dothideomycetes</taxon>
        <taxon>Dothideomycetes incertae sedis</taxon>
        <taxon>Lineolatales</taxon>
        <taxon>Lineolataceae</taxon>
        <taxon>Lineolata</taxon>
    </lineage>
</organism>
<accession>A0A6A6NSI5</accession>
<keyword evidence="3" id="KW-1185">Reference proteome</keyword>
<evidence type="ECO:0000313" key="3">
    <source>
        <dbReference type="Proteomes" id="UP000799766"/>
    </source>
</evidence>
<dbReference type="EMBL" id="MU001690">
    <property type="protein sequence ID" value="KAF2454701.1"/>
    <property type="molecule type" value="Genomic_DNA"/>
</dbReference>
<evidence type="ECO:0000313" key="2">
    <source>
        <dbReference type="EMBL" id="KAF2454701.1"/>
    </source>
</evidence>
<name>A0A6A6NSI5_9PEZI</name>
<reference evidence="2" key="1">
    <citation type="journal article" date="2020" name="Stud. Mycol.">
        <title>101 Dothideomycetes genomes: a test case for predicting lifestyles and emergence of pathogens.</title>
        <authorList>
            <person name="Haridas S."/>
            <person name="Albert R."/>
            <person name="Binder M."/>
            <person name="Bloem J."/>
            <person name="Labutti K."/>
            <person name="Salamov A."/>
            <person name="Andreopoulos B."/>
            <person name="Baker S."/>
            <person name="Barry K."/>
            <person name="Bills G."/>
            <person name="Bluhm B."/>
            <person name="Cannon C."/>
            <person name="Castanera R."/>
            <person name="Culley D."/>
            <person name="Daum C."/>
            <person name="Ezra D."/>
            <person name="Gonzalez J."/>
            <person name="Henrissat B."/>
            <person name="Kuo A."/>
            <person name="Liang C."/>
            <person name="Lipzen A."/>
            <person name="Lutzoni F."/>
            <person name="Magnuson J."/>
            <person name="Mondo S."/>
            <person name="Nolan M."/>
            <person name="Ohm R."/>
            <person name="Pangilinan J."/>
            <person name="Park H.-J."/>
            <person name="Ramirez L."/>
            <person name="Alfaro M."/>
            <person name="Sun H."/>
            <person name="Tritt A."/>
            <person name="Yoshinaga Y."/>
            <person name="Zwiers L.-H."/>
            <person name="Turgeon B."/>
            <person name="Goodwin S."/>
            <person name="Spatafora J."/>
            <person name="Crous P."/>
            <person name="Grigoriev I."/>
        </authorList>
    </citation>
    <scope>NUCLEOTIDE SEQUENCE</scope>
    <source>
        <strain evidence="2">ATCC 16933</strain>
    </source>
</reference>